<dbReference type="Gramene" id="PRQ37858">
    <property type="protein sequence ID" value="PRQ37858"/>
    <property type="gene ID" value="RchiOBHm_Chr4g0407351"/>
</dbReference>
<proteinExistence type="predicted"/>
<name>A0A2P6QUK4_ROSCH</name>
<dbReference type="AlphaFoldDB" id="A0A2P6QUK4"/>
<keyword evidence="2" id="KW-1185">Reference proteome</keyword>
<gene>
    <name evidence="1" type="ORF">RchiOBHm_Chr4g0407351</name>
</gene>
<comment type="caution">
    <text evidence="1">The sequence shown here is derived from an EMBL/GenBank/DDBJ whole genome shotgun (WGS) entry which is preliminary data.</text>
</comment>
<evidence type="ECO:0000313" key="2">
    <source>
        <dbReference type="Proteomes" id="UP000238479"/>
    </source>
</evidence>
<reference evidence="1 2" key="1">
    <citation type="journal article" date="2018" name="Nat. Genet.">
        <title>The Rosa genome provides new insights in the design of modern roses.</title>
        <authorList>
            <person name="Bendahmane M."/>
        </authorList>
    </citation>
    <scope>NUCLEOTIDE SEQUENCE [LARGE SCALE GENOMIC DNA]</scope>
    <source>
        <strain evidence="2">cv. Old Blush</strain>
    </source>
</reference>
<organism evidence="1 2">
    <name type="scientific">Rosa chinensis</name>
    <name type="common">China rose</name>
    <dbReference type="NCBI Taxonomy" id="74649"/>
    <lineage>
        <taxon>Eukaryota</taxon>
        <taxon>Viridiplantae</taxon>
        <taxon>Streptophyta</taxon>
        <taxon>Embryophyta</taxon>
        <taxon>Tracheophyta</taxon>
        <taxon>Spermatophyta</taxon>
        <taxon>Magnoliopsida</taxon>
        <taxon>eudicotyledons</taxon>
        <taxon>Gunneridae</taxon>
        <taxon>Pentapetalae</taxon>
        <taxon>rosids</taxon>
        <taxon>fabids</taxon>
        <taxon>Rosales</taxon>
        <taxon>Rosaceae</taxon>
        <taxon>Rosoideae</taxon>
        <taxon>Rosoideae incertae sedis</taxon>
        <taxon>Rosa</taxon>
    </lineage>
</organism>
<dbReference type="EMBL" id="PDCK01000042">
    <property type="protein sequence ID" value="PRQ37858.1"/>
    <property type="molecule type" value="Genomic_DNA"/>
</dbReference>
<protein>
    <submittedName>
        <fullName evidence="1">Uncharacterized protein</fullName>
    </submittedName>
</protein>
<accession>A0A2P6QUK4</accession>
<dbReference type="Proteomes" id="UP000238479">
    <property type="component" value="Chromosome 4"/>
</dbReference>
<sequence length="69" mass="8003">MELNLLSLYPCCLDFIIRNYKLFVVISHNKLTCTLLRIDTSPAHNMPLLQFFQLCLNSSQGLCSCSDYW</sequence>
<evidence type="ECO:0000313" key="1">
    <source>
        <dbReference type="EMBL" id="PRQ37858.1"/>
    </source>
</evidence>